<dbReference type="NCBIfam" id="NF033679">
    <property type="entry name" value="DNRLRE_dom"/>
    <property type="match status" value="1"/>
</dbReference>
<evidence type="ECO:0000313" key="2">
    <source>
        <dbReference type="Proteomes" id="UP000295680"/>
    </source>
</evidence>
<sequence length="598" mass="63013">MSSGLSRLPRKAAGVVMVVGVALTGSVVPANATDYSSITSDSWAYVDSAAPRTSFANQDGDAPVGAQVFASGTVHVFRSYVNFNLSSLRGARLVSASLITNETTVNDCTTQFSTQAWLTETSRKPTWAHQPAEQSPLPSLNGTFPRCPAPSLAWDATEALGKALQDGRSSVTFELRLPEDQQSDQRFSRTYNPKATLVVQANRPPGKPTGLTVNSTDCGQHQAVAAGTIRLSAVVSDPDDAFSLTAEFVYWPKQHPDQRTTLVASGVSGSRTVASIWYQDLTDGTDYAWQVHAKDTLDTGPWSAVCTFSTDFTAPDKAPTVSSADYPTPAFPGTGGTGVPGQFTFNANGVRDVVGFYYGEFEARTFVPADHRGGSATIRYTPSSPGPDNLVVRSADAADNRSESTRYDFWVVNNEPPTSCTPASGYLGVPRDCVFSSPSPVAGYVYSVNRGPGTEVPAGPDGTAHVTIVPTQPELSQSIEVRARLGNGNLTAAGFYHLDVDLGTPTAAVLTANPTIGQPVQVKLGSVLPGSVTFTYTWSDDQPVTIPVGPDGTATITLIPTQPYGQLLSVHTTTGDGLQSGTLDDYIDAQAGTPSAGH</sequence>
<gene>
    <name evidence="1" type="ORF">EV192_112342</name>
</gene>
<protein>
    <recommendedName>
        <fullName evidence="3">DNRLRE domain-containing protein</fullName>
    </recommendedName>
</protein>
<dbReference type="GO" id="GO:0005975">
    <property type="term" value="P:carbohydrate metabolic process"/>
    <property type="evidence" value="ECO:0007669"/>
    <property type="project" value="UniProtKB-ARBA"/>
</dbReference>
<dbReference type="SUPFAM" id="SSF49265">
    <property type="entry name" value="Fibronectin type III"/>
    <property type="match status" value="1"/>
</dbReference>
<dbReference type="EMBL" id="SLWS01000012">
    <property type="protein sequence ID" value="TCO52610.1"/>
    <property type="molecule type" value="Genomic_DNA"/>
</dbReference>
<comment type="caution">
    <text evidence="1">The sequence shown here is derived from an EMBL/GenBank/DDBJ whole genome shotgun (WGS) entry which is preliminary data.</text>
</comment>
<dbReference type="AlphaFoldDB" id="A0A4V2S5M1"/>
<dbReference type="Gene3D" id="2.60.40.10">
    <property type="entry name" value="Immunoglobulins"/>
    <property type="match status" value="1"/>
</dbReference>
<dbReference type="InterPro" id="IPR013783">
    <property type="entry name" value="Ig-like_fold"/>
</dbReference>
<name>A0A4V2S5M1_9PSEU</name>
<evidence type="ECO:0008006" key="3">
    <source>
        <dbReference type="Google" id="ProtNLM"/>
    </source>
</evidence>
<reference evidence="1 2" key="1">
    <citation type="submission" date="2019-03" db="EMBL/GenBank/DDBJ databases">
        <title>Genomic Encyclopedia of Type Strains, Phase IV (KMG-IV): sequencing the most valuable type-strain genomes for metagenomic binning, comparative biology and taxonomic classification.</title>
        <authorList>
            <person name="Goeker M."/>
        </authorList>
    </citation>
    <scope>NUCLEOTIDE SEQUENCE [LARGE SCALE GENOMIC DNA]</scope>
    <source>
        <strain evidence="1 2">DSM 45934</strain>
    </source>
</reference>
<proteinExistence type="predicted"/>
<evidence type="ECO:0000313" key="1">
    <source>
        <dbReference type="EMBL" id="TCO52610.1"/>
    </source>
</evidence>
<organism evidence="1 2">
    <name type="scientific">Actinocrispum wychmicini</name>
    <dbReference type="NCBI Taxonomy" id="1213861"/>
    <lineage>
        <taxon>Bacteria</taxon>
        <taxon>Bacillati</taxon>
        <taxon>Actinomycetota</taxon>
        <taxon>Actinomycetes</taxon>
        <taxon>Pseudonocardiales</taxon>
        <taxon>Pseudonocardiaceae</taxon>
        <taxon>Actinocrispum</taxon>
    </lineage>
</organism>
<dbReference type="Proteomes" id="UP000295680">
    <property type="component" value="Unassembled WGS sequence"/>
</dbReference>
<dbReference type="InterPro" id="IPR036116">
    <property type="entry name" value="FN3_sf"/>
</dbReference>
<keyword evidence="2" id="KW-1185">Reference proteome</keyword>
<accession>A0A4V2S5M1</accession>